<dbReference type="AlphaFoldDB" id="A0A7C9CCL7"/>
<dbReference type="EMBL" id="GISG01005306">
    <property type="protein sequence ID" value="MBA4614966.1"/>
    <property type="molecule type" value="Transcribed_RNA"/>
</dbReference>
<protein>
    <submittedName>
        <fullName evidence="2">Uncharacterized protein</fullName>
    </submittedName>
</protein>
<reference evidence="2" key="2">
    <citation type="submission" date="2020-07" db="EMBL/GenBank/DDBJ databases">
        <authorList>
            <person name="Vera ALvarez R."/>
            <person name="Arias-Moreno D.M."/>
            <person name="Jimenez-Jacinto V."/>
            <person name="Jimenez-Bremont J.F."/>
            <person name="Swaminathan K."/>
            <person name="Moose S.P."/>
            <person name="Guerrero-Gonzalez M.L."/>
            <person name="Marino-Ramirez L."/>
            <person name="Landsman D."/>
            <person name="Rodriguez-Kessler M."/>
            <person name="Delgado-Sanchez P."/>
        </authorList>
    </citation>
    <scope>NUCLEOTIDE SEQUENCE</scope>
    <source>
        <tissue evidence="2">Cladode</tissue>
    </source>
</reference>
<dbReference type="EMBL" id="GISG01005307">
    <property type="protein sequence ID" value="MBA4614967.1"/>
    <property type="molecule type" value="Transcribed_RNA"/>
</dbReference>
<proteinExistence type="predicted"/>
<name>A0A7C9CCL7_OPUST</name>
<accession>A0A7C9CCL7</accession>
<evidence type="ECO:0000256" key="1">
    <source>
        <dbReference type="SAM" id="MobiDB-lite"/>
    </source>
</evidence>
<feature type="compositionally biased region" description="Low complexity" evidence="1">
    <location>
        <begin position="29"/>
        <end position="39"/>
    </location>
</feature>
<feature type="region of interest" description="Disordered" evidence="1">
    <location>
        <begin position="1"/>
        <end position="103"/>
    </location>
</feature>
<evidence type="ECO:0000313" key="2">
    <source>
        <dbReference type="EMBL" id="MBA4614966.1"/>
    </source>
</evidence>
<reference evidence="2" key="1">
    <citation type="journal article" date="2013" name="J. Plant Res.">
        <title>Effect of fungi and light on seed germination of three Opuntia species from semiarid lands of central Mexico.</title>
        <authorList>
            <person name="Delgado-Sanchez P."/>
            <person name="Jimenez-Bremont J.F."/>
            <person name="Guerrero-Gonzalez Mde L."/>
            <person name="Flores J."/>
        </authorList>
    </citation>
    <scope>NUCLEOTIDE SEQUENCE</scope>
    <source>
        <tissue evidence="2">Cladode</tissue>
    </source>
</reference>
<feature type="compositionally biased region" description="Basic residues" evidence="1">
    <location>
        <begin position="76"/>
        <end position="93"/>
    </location>
</feature>
<organism evidence="2">
    <name type="scientific">Opuntia streptacantha</name>
    <name type="common">Prickly pear cactus</name>
    <name type="synonym">Opuntia cardona</name>
    <dbReference type="NCBI Taxonomy" id="393608"/>
    <lineage>
        <taxon>Eukaryota</taxon>
        <taxon>Viridiplantae</taxon>
        <taxon>Streptophyta</taxon>
        <taxon>Embryophyta</taxon>
        <taxon>Tracheophyta</taxon>
        <taxon>Spermatophyta</taxon>
        <taxon>Magnoliopsida</taxon>
        <taxon>eudicotyledons</taxon>
        <taxon>Gunneridae</taxon>
        <taxon>Pentapetalae</taxon>
        <taxon>Caryophyllales</taxon>
        <taxon>Cactineae</taxon>
        <taxon>Cactaceae</taxon>
        <taxon>Opuntioideae</taxon>
        <taxon>Opuntia</taxon>
    </lineage>
</organism>
<sequence>MPQEDRSRARPPPGPTRLTGTPSVPWTRPPAGRCPRARGSQTFLGRAPPGEGTRWRHSQWRKGQRRHAGCVDKRQRCTRRRQRRRQPRARGCRRCSGCHVPRT</sequence>
<feature type="compositionally biased region" description="Basic residues" evidence="1">
    <location>
        <begin position="55"/>
        <end position="68"/>
    </location>
</feature>